<keyword evidence="2" id="KW-1185">Reference proteome</keyword>
<dbReference type="Proteomes" id="UP001501495">
    <property type="component" value="Unassembled WGS sequence"/>
</dbReference>
<accession>A0ABP7Y1D0</accession>
<protein>
    <recommendedName>
        <fullName evidence="3">NTP pyrophosphohydrolase</fullName>
    </recommendedName>
</protein>
<proteinExistence type="predicted"/>
<name>A0ABP7Y1D0_9ACTN</name>
<evidence type="ECO:0008006" key="3">
    <source>
        <dbReference type="Google" id="ProtNLM"/>
    </source>
</evidence>
<gene>
    <name evidence="1" type="ORF">GCM10022215_41640</name>
</gene>
<evidence type="ECO:0000313" key="2">
    <source>
        <dbReference type="Proteomes" id="UP001501495"/>
    </source>
</evidence>
<evidence type="ECO:0000313" key="1">
    <source>
        <dbReference type="EMBL" id="GAA4129283.1"/>
    </source>
</evidence>
<organism evidence="1 2">
    <name type="scientific">Nocardioides fonticola</name>
    <dbReference type="NCBI Taxonomy" id="450363"/>
    <lineage>
        <taxon>Bacteria</taxon>
        <taxon>Bacillati</taxon>
        <taxon>Actinomycetota</taxon>
        <taxon>Actinomycetes</taxon>
        <taxon>Propionibacteriales</taxon>
        <taxon>Nocardioidaceae</taxon>
        <taxon>Nocardioides</taxon>
    </lineage>
</organism>
<reference evidence="2" key="1">
    <citation type="journal article" date="2019" name="Int. J. Syst. Evol. Microbiol.">
        <title>The Global Catalogue of Microorganisms (GCM) 10K type strain sequencing project: providing services to taxonomists for standard genome sequencing and annotation.</title>
        <authorList>
            <consortium name="The Broad Institute Genomics Platform"/>
            <consortium name="The Broad Institute Genome Sequencing Center for Infectious Disease"/>
            <person name="Wu L."/>
            <person name="Ma J."/>
        </authorList>
    </citation>
    <scope>NUCLEOTIDE SEQUENCE [LARGE SCALE GENOMIC DNA]</scope>
    <source>
        <strain evidence="2">JCM 16703</strain>
    </source>
</reference>
<sequence>MLVLEGAAKAGVRAGRDAHVRCVHAPKDGDATIVAQAREAAEAGRRVAVVSADRALQARVAATGALALGPQWLLDQLE</sequence>
<comment type="caution">
    <text evidence="1">The sequence shown here is derived from an EMBL/GenBank/DDBJ whole genome shotgun (WGS) entry which is preliminary data.</text>
</comment>
<dbReference type="EMBL" id="BAAAZH010000035">
    <property type="protein sequence ID" value="GAA4129283.1"/>
    <property type="molecule type" value="Genomic_DNA"/>
</dbReference>
<dbReference type="RefSeq" id="WP_344735456.1">
    <property type="nucleotide sequence ID" value="NZ_BAAAZH010000035.1"/>
</dbReference>